<evidence type="ECO:0000313" key="4">
    <source>
        <dbReference type="EMBL" id="CEJ08198.1"/>
    </source>
</evidence>
<dbReference type="Gene3D" id="2.30.30.90">
    <property type="match status" value="1"/>
</dbReference>
<accession>A0A8S0W3S5</accession>
<organism evidence="3">
    <name type="scientific">Acididesulfobacillus acetoxydans</name>
    <dbReference type="NCBI Taxonomy" id="1561005"/>
    <lineage>
        <taxon>Bacteria</taxon>
        <taxon>Bacillati</taxon>
        <taxon>Bacillota</taxon>
        <taxon>Clostridia</taxon>
        <taxon>Eubacteriales</taxon>
        <taxon>Peptococcaceae</taxon>
        <taxon>Acididesulfobacillus</taxon>
    </lineage>
</organism>
<dbReference type="Pfam" id="PF04023">
    <property type="entry name" value="FeoA"/>
    <property type="match status" value="1"/>
</dbReference>
<reference evidence="3" key="2">
    <citation type="submission" date="2020-01" db="EMBL/GenBank/DDBJ databases">
        <authorList>
            <person name="Hornung B."/>
        </authorList>
    </citation>
    <scope>NUCLEOTIDE SEQUENCE</scope>
    <source>
        <strain evidence="3">PacBioINE</strain>
    </source>
</reference>
<dbReference type="PANTHER" id="PTHR43151">
    <property type="entry name" value="FEOA FAMILY PROTEIN"/>
    <property type="match status" value="1"/>
</dbReference>
<dbReference type="RefSeq" id="WP_240985411.1">
    <property type="nucleotide sequence ID" value="NZ_CDGJ01000078.1"/>
</dbReference>
<dbReference type="InterPro" id="IPR007167">
    <property type="entry name" value="Fe-transptr_FeoA-like"/>
</dbReference>
<dbReference type="InterPro" id="IPR038157">
    <property type="entry name" value="FeoA_core_dom"/>
</dbReference>
<evidence type="ECO:0000313" key="3">
    <source>
        <dbReference type="EMBL" id="CAA7601958.1"/>
    </source>
</evidence>
<dbReference type="Proteomes" id="UP001071230">
    <property type="component" value="Unassembled WGS sequence"/>
</dbReference>
<dbReference type="GO" id="GO:0046914">
    <property type="term" value="F:transition metal ion binding"/>
    <property type="evidence" value="ECO:0007669"/>
    <property type="project" value="InterPro"/>
</dbReference>
<evidence type="ECO:0000259" key="2">
    <source>
        <dbReference type="SMART" id="SM00899"/>
    </source>
</evidence>
<dbReference type="KEGG" id="aacx:DEACI_2629"/>
<dbReference type="SUPFAM" id="SSF50037">
    <property type="entry name" value="C-terminal domain of transcriptional repressors"/>
    <property type="match status" value="1"/>
</dbReference>
<dbReference type="InterPro" id="IPR053184">
    <property type="entry name" value="FeoA-like"/>
</dbReference>
<dbReference type="AlphaFoldDB" id="A0A8S0W3S5"/>
<dbReference type="EMBL" id="LR746496">
    <property type="protein sequence ID" value="CAA7601958.1"/>
    <property type="molecule type" value="Genomic_DNA"/>
</dbReference>
<proteinExistence type="predicted"/>
<dbReference type="InterPro" id="IPR008988">
    <property type="entry name" value="Transcriptional_repressor_C"/>
</dbReference>
<feature type="domain" description="Ferrous iron transporter FeoA-like" evidence="2">
    <location>
        <begin position="28"/>
        <end position="97"/>
    </location>
</feature>
<evidence type="ECO:0000256" key="1">
    <source>
        <dbReference type="ARBA" id="ARBA00023004"/>
    </source>
</evidence>
<name>A0A8S0W3S5_9FIRM</name>
<reference evidence="4" key="1">
    <citation type="submission" date="2014-11" db="EMBL/GenBank/DDBJ databases">
        <authorList>
            <person name="Hornung B.V."/>
        </authorList>
    </citation>
    <scope>NUCLEOTIDE SEQUENCE</scope>
    <source>
        <strain evidence="4">INE</strain>
    </source>
</reference>
<protein>
    <submittedName>
        <fullName evidence="3 4">FeoA domain</fullName>
    </submittedName>
</protein>
<evidence type="ECO:0000313" key="5">
    <source>
        <dbReference type="Proteomes" id="UP001071230"/>
    </source>
</evidence>
<dbReference type="EMBL" id="CDGJ01000078">
    <property type="protein sequence ID" value="CEJ08198.1"/>
    <property type="molecule type" value="Genomic_DNA"/>
</dbReference>
<keyword evidence="5" id="KW-1185">Reference proteome</keyword>
<gene>
    <name evidence="3" type="ORF">DEACI_2629</name>
    <name evidence="4" type="ORF">DEACI_2673</name>
</gene>
<dbReference type="Proteomes" id="UP000836597">
    <property type="component" value="Chromosome"/>
</dbReference>
<dbReference type="PANTHER" id="PTHR43151:SF1">
    <property type="entry name" value="SSR2333 PROTEIN"/>
    <property type="match status" value="1"/>
</dbReference>
<sequence length="97" mass="10448">MEKEKIAAVAAPSRTTCHGKAVSLKNVIPLSMVRAGERVKVKSISGKDDIRRFLSSMGFVEDAEVMVVSEMNGNVIVKVKGTRVAVSKSMANRVLTT</sequence>
<keyword evidence="1" id="KW-0408">Iron</keyword>
<dbReference type="SMART" id="SM00899">
    <property type="entry name" value="FeoA"/>
    <property type="match status" value="1"/>
</dbReference>